<organism evidence="1 2">
    <name type="scientific">Falsiroseomonas bella</name>
    <dbReference type="NCBI Taxonomy" id="2184016"/>
    <lineage>
        <taxon>Bacteria</taxon>
        <taxon>Pseudomonadati</taxon>
        <taxon>Pseudomonadota</taxon>
        <taxon>Alphaproteobacteria</taxon>
        <taxon>Acetobacterales</taxon>
        <taxon>Roseomonadaceae</taxon>
        <taxon>Falsiroseomonas</taxon>
    </lineage>
</organism>
<dbReference type="Proteomes" id="UP000245765">
    <property type="component" value="Unassembled WGS sequence"/>
</dbReference>
<evidence type="ECO:0000313" key="2">
    <source>
        <dbReference type="Proteomes" id="UP000245765"/>
    </source>
</evidence>
<name>A0A317FCS0_9PROT</name>
<dbReference type="RefSeq" id="WP_109871683.1">
    <property type="nucleotide sequence ID" value="NZ_QGNA01000004.1"/>
</dbReference>
<reference evidence="2" key="1">
    <citation type="submission" date="2018-05" db="EMBL/GenBank/DDBJ databases">
        <authorList>
            <person name="Du Z."/>
            <person name="Wang X."/>
        </authorList>
    </citation>
    <scope>NUCLEOTIDE SEQUENCE [LARGE SCALE GENOMIC DNA]</scope>
    <source>
        <strain evidence="2">CQN31</strain>
    </source>
</reference>
<keyword evidence="2" id="KW-1185">Reference proteome</keyword>
<protein>
    <recommendedName>
        <fullName evidence="3">Lipoprotein</fullName>
    </recommendedName>
</protein>
<evidence type="ECO:0000313" key="1">
    <source>
        <dbReference type="EMBL" id="PWS35316.1"/>
    </source>
</evidence>
<accession>A0A317FCS0</accession>
<dbReference type="AlphaFoldDB" id="A0A317FCS0"/>
<comment type="caution">
    <text evidence="1">The sequence shown here is derived from an EMBL/GenBank/DDBJ whole genome shotgun (WGS) entry which is preliminary data.</text>
</comment>
<proteinExistence type="predicted"/>
<sequence>MRSIPQTSSRPVRKPIAVAALVIVSALGLAACGQRVERADLGRCTNLPSAGGALCEEIGGDYIFVDRLTGSMRRFNAAQAELIARASVSLASAQAANMLAGANSGQRNCLANPGIACSGSLNNRMSGYRSSGFTAVCSGGTCLSAGR</sequence>
<evidence type="ECO:0008006" key="3">
    <source>
        <dbReference type="Google" id="ProtNLM"/>
    </source>
</evidence>
<gene>
    <name evidence="1" type="ORF">DFH01_16915</name>
</gene>
<dbReference type="EMBL" id="QGNA01000004">
    <property type="protein sequence ID" value="PWS35316.1"/>
    <property type="molecule type" value="Genomic_DNA"/>
</dbReference>
<dbReference type="OrthoDB" id="7287599at2"/>
<dbReference type="PROSITE" id="PS51257">
    <property type="entry name" value="PROKAR_LIPOPROTEIN"/>
    <property type="match status" value="1"/>
</dbReference>